<feature type="non-terminal residue" evidence="1">
    <location>
        <position position="1"/>
    </location>
</feature>
<dbReference type="Proteomes" id="UP000236291">
    <property type="component" value="Unassembled WGS sequence"/>
</dbReference>
<sequence>QMKNTDTSSLVVNVSSA</sequence>
<name>A0A2K3JM34_TRIPR</name>
<proteinExistence type="predicted"/>
<dbReference type="EMBL" id="ASHM01070230">
    <property type="protein sequence ID" value="PNX55088.1"/>
    <property type="molecule type" value="Genomic_DNA"/>
</dbReference>
<accession>A0A2K3JM34</accession>
<evidence type="ECO:0000313" key="2">
    <source>
        <dbReference type="Proteomes" id="UP000236291"/>
    </source>
</evidence>
<organism evidence="1 2">
    <name type="scientific">Trifolium pratense</name>
    <name type="common">Red clover</name>
    <dbReference type="NCBI Taxonomy" id="57577"/>
    <lineage>
        <taxon>Eukaryota</taxon>
        <taxon>Viridiplantae</taxon>
        <taxon>Streptophyta</taxon>
        <taxon>Embryophyta</taxon>
        <taxon>Tracheophyta</taxon>
        <taxon>Spermatophyta</taxon>
        <taxon>Magnoliopsida</taxon>
        <taxon>eudicotyledons</taxon>
        <taxon>Gunneridae</taxon>
        <taxon>Pentapetalae</taxon>
        <taxon>rosids</taxon>
        <taxon>fabids</taxon>
        <taxon>Fabales</taxon>
        <taxon>Fabaceae</taxon>
        <taxon>Papilionoideae</taxon>
        <taxon>50 kb inversion clade</taxon>
        <taxon>NPAAA clade</taxon>
        <taxon>Hologalegina</taxon>
        <taxon>IRL clade</taxon>
        <taxon>Trifolieae</taxon>
        <taxon>Trifolium</taxon>
    </lineage>
</organism>
<reference evidence="1 2" key="2">
    <citation type="journal article" date="2017" name="Front. Plant Sci.">
        <title>Gene Classification and Mining of Molecular Markers Useful in Red Clover (Trifolium pratense) Breeding.</title>
        <authorList>
            <person name="Istvanek J."/>
            <person name="Dluhosova J."/>
            <person name="Dluhos P."/>
            <person name="Patkova L."/>
            <person name="Nedelnik J."/>
            <person name="Repkova J."/>
        </authorList>
    </citation>
    <scope>NUCLEOTIDE SEQUENCE [LARGE SCALE GENOMIC DNA]</scope>
    <source>
        <strain evidence="2">cv. Tatra</strain>
        <tissue evidence="1">Young leaves</tissue>
    </source>
</reference>
<reference evidence="1 2" key="1">
    <citation type="journal article" date="2014" name="Am. J. Bot.">
        <title>Genome assembly and annotation for red clover (Trifolium pratense; Fabaceae).</title>
        <authorList>
            <person name="Istvanek J."/>
            <person name="Jaros M."/>
            <person name="Krenek A."/>
            <person name="Repkova J."/>
        </authorList>
    </citation>
    <scope>NUCLEOTIDE SEQUENCE [LARGE SCALE GENOMIC DNA]</scope>
    <source>
        <strain evidence="2">cv. Tatra</strain>
        <tissue evidence="1">Young leaves</tissue>
    </source>
</reference>
<evidence type="ECO:0000313" key="1">
    <source>
        <dbReference type="EMBL" id="PNX55088.1"/>
    </source>
</evidence>
<gene>
    <name evidence="1" type="ORF">L195_g048714</name>
</gene>
<protein>
    <submittedName>
        <fullName evidence="1">Uncharacterized protein</fullName>
    </submittedName>
</protein>
<dbReference type="AlphaFoldDB" id="A0A2K3JM34"/>
<comment type="caution">
    <text evidence="1">The sequence shown here is derived from an EMBL/GenBank/DDBJ whole genome shotgun (WGS) entry which is preliminary data.</text>
</comment>